<accession>A0A1Y6CRM9</accession>
<dbReference type="SUPFAM" id="SSF53335">
    <property type="entry name" value="S-adenosyl-L-methionine-dependent methyltransferases"/>
    <property type="match status" value="1"/>
</dbReference>
<proteinExistence type="predicted"/>
<dbReference type="STRING" id="560819.SAMN05428998_13128"/>
<keyword evidence="2" id="KW-1185">Reference proteome</keyword>
<organism evidence="1 2">
    <name type="scientific">Tistlia consotensis USBA 355</name>
    <dbReference type="NCBI Taxonomy" id="560819"/>
    <lineage>
        <taxon>Bacteria</taxon>
        <taxon>Pseudomonadati</taxon>
        <taxon>Pseudomonadota</taxon>
        <taxon>Alphaproteobacteria</taxon>
        <taxon>Rhodospirillales</taxon>
        <taxon>Rhodovibrionaceae</taxon>
        <taxon>Tistlia</taxon>
    </lineage>
</organism>
<evidence type="ECO:0000313" key="1">
    <source>
        <dbReference type="EMBL" id="SMF72508.1"/>
    </source>
</evidence>
<dbReference type="EMBL" id="FWZX01000031">
    <property type="protein sequence ID" value="SMF72508.1"/>
    <property type="molecule type" value="Genomic_DNA"/>
</dbReference>
<protein>
    <submittedName>
        <fullName evidence="1">Methyltransferase domain-containing protein</fullName>
    </submittedName>
</protein>
<dbReference type="GO" id="GO:0032259">
    <property type="term" value="P:methylation"/>
    <property type="evidence" value="ECO:0007669"/>
    <property type="project" value="UniProtKB-KW"/>
</dbReference>
<dbReference type="Proteomes" id="UP000192917">
    <property type="component" value="Unassembled WGS sequence"/>
</dbReference>
<keyword evidence="1" id="KW-0808">Transferase</keyword>
<dbReference type="CDD" id="cd02440">
    <property type="entry name" value="AdoMet_MTases"/>
    <property type="match status" value="1"/>
</dbReference>
<gene>
    <name evidence="1" type="ORF">SAMN05428998_13128</name>
</gene>
<dbReference type="GO" id="GO:0008168">
    <property type="term" value="F:methyltransferase activity"/>
    <property type="evidence" value="ECO:0007669"/>
    <property type="project" value="UniProtKB-KW"/>
</dbReference>
<dbReference type="Pfam" id="PF13489">
    <property type="entry name" value="Methyltransf_23"/>
    <property type="match status" value="1"/>
</dbReference>
<dbReference type="InterPro" id="IPR029063">
    <property type="entry name" value="SAM-dependent_MTases_sf"/>
</dbReference>
<sequence length="250" mass="27616">MPQPAAAQRDPLSEERAFLARVSEDYPEIESETEHALRRAAVRLTRTLLPPAAEVVELGTADGYMARLLAPHVARHEIVDAVAFPVARLPASARFHLCLFEEFEPERPADLVIMSLVLEHVLDPVALLARARGWLKPETGKILAIVPNMRALSRQLARAMGLIAELDVLTENDRAHGHRRCYDRFRLDREIAEAGGEVLLRGGLLLKPFANFQMDQMIAAGILGEAQMDGLDALAAEYPDLATAIYAVCR</sequence>
<dbReference type="AlphaFoldDB" id="A0A1Y6CRM9"/>
<evidence type="ECO:0000313" key="2">
    <source>
        <dbReference type="Proteomes" id="UP000192917"/>
    </source>
</evidence>
<dbReference type="Gene3D" id="3.40.50.150">
    <property type="entry name" value="Vaccinia Virus protein VP39"/>
    <property type="match status" value="1"/>
</dbReference>
<reference evidence="1 2" key="1">
    <citation type="submission" date="2017-04" db="EMBL/GenBank/DDBJ databases">
        <authorList>
            <person name="Afonso C.L."/>
            <person name="Miller P.J."/>
            <person name="Scott M.A."/>
            <person name="Spackman E."/>
            <person name="Goraichik I."/>
            <person name="Dimitrov K.M."/>
            <person name="Suarez D.L."/>
            <person name="Swayne D.E."/>
        </authorList>
    </citation>
    <scope>NUCLEOTIDE SEQUENCE [LARGE SCALE GENOMIC DNA]</scope>
    <source>
        <strain evidence="1 2">USBA 355</strain>
    </source>
</reference>
<dbReference type="RefSeq" id="WP_159460337.1">
    <property type="nucleotide sequence ID" value="NZ_FWZX01000031.1"/>
</dbReference>
<keyword evidence="1" id="KW-0489">Methyltransferase</keyword>
<name>A0A1Y6CRM9_9PROT</name>